<comment type="caution">
    <text evidence="1">The sequence shown here is derived from an EMBL/GenBank/DDBJ whole genome shotgun (WGS) entry which is preliminary data.</text>
</comment>
<evidence type="ECO:0000313" key="2">
    <source>
        <dbReference type="Proteomes" id="UP000623172"/>
    </source>
</evidence>
<dbReference type="SUPFAM" id="SSF52540">
    <property type="entry name" value="P-loop containing nucleoside triphosphate hydrolases"/>
    <property type="match status" value="1"/>
</dbReference>
<proteinExistence type="predicted"/>
<dbReference type="AlphaFoldDB" id="A0A926D5X1"/>
<reference evidence="1" key="1">
    <citation type="submission" date="2020-08" db="EMBL/GenBank/DDBJ databases">
        <title>Genome public.</title>
        <authorList>
            <person name="Liu C."/>
            <person name="Sun Q."/>
        </authorList>
    </citation>
    <scope>NUCLEOTIDE SEQUENCE</scope>
    <source>
        <strain evidence="1">NSJ-53</strain>
    </source>
</reference>
<dbReference type="Pfam" id="PF13479">
    <property type="entry name" value="AAA_24"/>
    <property type="match status" value="1"/>
</dbReference>
<sequence>MIRKAQRLKAKLRLGISGPAGSGKTMGALLVAHGICKDWSKICLIDTENGSGDLYANYAHQGIAIGEYNIIDILAPYTPEKYLNALKECEQAGMEVVIIDSLTHAWAGTGGLLDKKGQIEKSNKNGWAAWREITPLHNRLVDTIIHSGCHIIATFRAKMDYVQEVVNGKTAIRKVGMAPIQRDGMEYEFSVFVEVDQSHQAIATKDRTSLLDGRVFELSESIGQELAEWLESGEEPPKCEECGSHIRPTSKSTVEELIQYGREHYAAQLCVGCMKKRLEASKSESA</sequence>
<dbReference type="Proteomes" id="UP000623172">
    <property type="component" value="Unassembled WGS sequence"/>
</dbReference>
<organism evidence="1 2">
    <name type="scientific">Gehongia tenuis</name>
    <dbReference type="NCBI Taxonomy" id="2763655"/>
    <lineage>
        <taxon>Bacteria</taxon>
        <taxon>Bacillati</taxon>
        <taxon>Bacillota</taxon>
        <taxon>Clostridia</taxon>
        <taxon>Christensenellales</taxon>
        <taxon>Christensenellaceae</taxon>
        <taxon>Gehongia</taxon>
    </lineage>
</organism>
<accession>A0A926D5X1</accession>
<gene>
    <name evidence="1" type="ORF">H8696_09010</name>
</gene>
<dbReference type="EMBL" id="JACRSR010000004">
    <property type="protein sequence ID" value="MBC8531984.1"/>
    <property type="molecule type" value="Genomic_DNA"/>
</dbReference>
<dbReference type="InterPro" id="IPR027417">
    <property type="entry name" value="P-loop_NTPase"/>
</dbReference>
<evidence type="ECO:0000313" key="1">
    <source>
        <dbReference type="EMBL" id="MBC8531984.1"/>
    </source>
</evidence>
<dbReference type="RefSeq" id="WP_249316896.1">
    <property type="nucleotide sequence ID" value="NZ_JACRSR010000004.1"/>
</dbReference>
<name>A0A926D5X1_9FIRM</name>
<keyword evidence="2" id="KW-1185">Reference proteome</keyword>
<dbReference type="Gene3D" id="3.40.50.300">
    <property type="entry name" value="P-loop containing nucleotide triphosphate hydrolases"/>
    <property type="match status" value="1"/>
</dbReference>
<protein>
    <submittedName>
        <fullName evidence="1">AAA family ATPase</fullName>
    </submittedName>
</protein>